<feature type="compositionally biased region" description="Low complexity" evidence="3">
    <location>
        <begin position="1"/>
        <end position="18"/>
    </location>
</feature>
<organism evidence="6 7">
    <name type="scientific">Heligmosomoides polygyrus</name>
    <name type="common">Parasitic roundworm</name>
    <dbReference type="NCBI Taxonomy" id="6339"/>
    <lineage>
        <taxon>Eukaryota</taxon>
        <taxon>Metazoa</taxon>
        <taxon>Ecdysozoa</taxon>
        <taxon>Nematoda</taxon>
        <taxon>Chromadorea</taxon>
        <taxon>Rhabditida</taxon>
        <taxon>Rhabditina</taxon>
        <taxon>Rhabditomorpha</taxon>
        <taxon>Strongyloidea</taxon>
        <taxon>Heligmosomidae</taxon>
        <taxon>Heligmosomoides</taxon>
    </lineage>
</organism>
<dbReference type="OrthoDB" id="3267956at2759"/>
<accession>A0A3P7XHL4</accession>
<dbReference type="PROSITE" id="PS50158">
    <property type="entry name" value="ZF_CCHC"/>
    <property type="match status" value="1"/>
</dbReference>
<feature type="region of interest" description="Disordered" evidence="3">
    <location>
        <begin position="250"/>
        <end position="303"/>
    </location>
</feature>
<dbReference type="Proteomes" id="UP000050761">
    <property type="component" value="Unassembled WGS sequence"/>
</dbReference>
<dbReference type="PANTHER" id="PTHR46888">
    <property type="entry name" value="ZINC KNUCKLE DOMAINCONTAINING PROTEIN-RELATED"/>
    <property type="match status" value="1"/>
</dbReference>
<keyword evidence="1" id="KW-0479">Metal-binding</keyword>
<evidence type="ECO:0000256" key="2">
    <source>
        <dbReference type="SAM" id="Coils"/>
    </source>
</evidence>
<feature type="compositionally biased region" description="Polar residues" evidence="3">
    <location>
        <begin position="266"/>
        <end position="285"/>
    </location>
</feature>
<dbReference type="AlphaFoldDB" id="A0A183F9L5"/>
<sequence>MTVSTRSAARSSSSADSSSPPPVPGAVAPQPDHCVGTPLDQVLFIYLFIEMLCIRQELETGPRLSPFTGSADEGPLFSMWLRRLEDIMRMRPGLVSTEQKASILIGHLDGVAREKVEELSEDARKDFASVVNHLKASFEGPQQRYVARQQLSSCRQELGESSSAFANKILNLVRAATAGQDPHGQMERTLEEFVARLRSDIRYFVKLDNPATLEQAVNKAQMVEQLLTEATADRLIHPGSHPGIQVNALERAPEGRLPPPARYGRSNPNFQRFSRLRGTNQRGSFQDNRQRQRPQDRPSRRDVCFNCGGAGHFASQCPSPLMYSRPVARSSGRSLPFYAPDRNSSPPSGDSAALLSCEPSDLPASHPVDSLREAHQRIAELSLTVDRARAQLENANARLTALARRNDELAQSVFSGNPAASSASVLPDVRTLFFACVIVSCVLPSSAIADIGWFSKAGVSNVPISSLHRDFRLPYRVLRPQATFPLSLVHFSTPSPLVTVFRDPNGSDFSDRLVDAHILRMNAFNVDDWLSAHDIGYGPSSQVSPPISQVSQSLCVLDTSWFFLCHFVVFWLLWKCIMLPLTHVFRQGLMLLIQSLCGWWQPASHKRVEPDRHTTPLVHTFQIDRESLTPKDVGVIHRFYAGSPISTSTITASASSQEAANSDYPAIQQLSIAADVQKQPKEVVETTESSSSSTPGAPSMDFFGAVAPLLQSDKASTSKFSYANVFVLSTRTGFELSPAEFVDDLKRLNVALTRSRHGRSLVQLPNWAVVLNFARTTLNSRTSANLQNLFR</sequence>
<gene>
    <name evidence="5" type="ORF">HPBE_LOCUS2858</name>
</gene>
<dbReference type="WBParaSite" id="HPBE_0000285701-mRNA-1">
    <property type="protein sequence ID" value="HPBE_0000285701-mRNA-1"/>
    <property type="gene ID" value="HPBE_0000285701"/>
</dbReference>
<reference evidence="5 6" key="1">
    <citation type="submission" date="2018-11" db="EMBL/GenBank/DDBJ databases">
        <authorList>
            <consortium name="Pathogen Informatics"/>
        </authorList>
    </citation>
    <scope>NUCLEOTIDE SEQUENCE [LARGE SCALE GENOMIC DNA]</scope>
</reference>
<reference evidence="7" key="2">
    <citation type="submission" date="2019-09" db="UniProtKB">
        <authorList>
            <consortium name="WormBaseParasite"/>
        </authorList>
    </citation>
    <scope>IDENTIFICATION</scope>
</reference>
<evidence type="ECO:0000313" key="6">
    <source>
        <dbReference type="Proteomes" id="UP000050761"/>
    </source>
</evidence>
<keyword evidence="1" id="KW-0863">Zinc-finger</keyword>
<evidence type="ECO:0000259" key="4">
    <source>
        <dbReference type="PROSITE" id="PS50158"/>
    </source>
</evidence>
<dbReference type="SUPFAM" id="SSF57756">
    <property type="entry name" value="Retrovirus zinc finger-like domains"/>
    <property type="match status" value="1"/>
</dbReference>
<evidence type="ECO:0000313" key="5">
    <source>
        <dbReference type="EMBL" id="VDO28832.1"/>
    </source>
</evidence>
<dbReference type="GO" id="GO:0008270">
    <property type="term" value="F:zinc ion binding"/>
    <property type="evidence" value="ECO:0007669"/>
    <property type="project" value="UniProtKB-KW"/>
</dbReference>
<keyword evidence="2" id="KW-0175">Coiled coil</keyword>
<dbReference type="InterPro" id="IPR036875">
    <property type="entry name" value="Znf_CCHC_sf"/>
</dbReference>
<feature type="coiled-coil region" evidence="2">
    <location>
        <begin position="371"/>
        <end position="412"/>
    </location>
</feature>
<dbReference type="GO" id="GO:0005737">
    <property type="term" value="C:cytoplasm"/>
    <property type="evidence" value="ECO:0007669"/>
    <property type="project" value="UniProtKB-ARBA"/>
</dbReference>
<dbReference type="SMART" id="SM00343">
    <property type="entry name" value="ZnF_C2HC"/>
    <property type="match status" value="1"/>
</dbReference>
<dbReference type="PANTHER" id="PTHR46888:SF1">
    <property type="entry name" value="RIBONUCLEASE H"/>
    <property type="match status" value="1"/>
</dbReference>
<proteinExistence type="predicted"/>
<feature type="region of interest" description="Disordered" evidence="3">
    <location>
        <begin position="1"/>
        <end position="31"/>
    </location>
</feature>
<protein>
    <submittedName>
        <fullName evidence="7">CCHC-type domain-containing protein</fullName>
    </submittedName>
</protein>
<feature type="domain" description="CCHC-type" evidence="4">
    <location>
        <begin position="304"/>
        <end position="319"/>
    </location>
</feature>
<accession>A0A183F9L5</accession>
<keyword evidence="6" id="KW-1185">Reference proteome</keyword>
<dbReference type="GO" id="GO:0019899">
    <property type="term" value="F:enzyme binding"/>
    <property type="evidence" value="ECO:0007669"/>
    <property type="project" value="UniProtKB-ARBA"/>
</dbReference>
<name>A0A183F9L5_HELPZ</name>
<dbReference type="InterPro" id="IPR001878">
    <property type="entry name" value="Znf_CCHC"/>
</dbReference>
<evidence type="ECO:0000313" key="7">
    <source>
        <dbReference type="WBParaSite" id="HPBE_0000285701-mRNA-1"/>
    </source>
</evidence>
<dbReference type="GO" id="GO:0003676">
    <property type="term" value="F:nucleic acid binding"/>
    <property type="evidence" value="ECO:0007669"/>
    <property type="project" value="InterPro"/>
</dbReference>
<dbReference type="Gene3D" id="4.10.60.10">
    <property type="entry name" value="Zinc finger, CCHC-type"/>
    <property type="match status" value="1"/>
</dbReference>
<feature type="region of interest" description="Disordered" evidence="3">
    <location>
        <begin position="334"/>
        <end position="357"/>
    </location>
</feature>
<feature type="compositionally biased region" description="Basic and acidic residues" evidence="3">
    <location>
        <begin position="288"/>
        <end position="303"/>
    </location>
</feature>
<dbReference type="EMBL" id="UZAH01005224">
    <property type="protein sequence ID" value="VDO28832.1"/>
    <property type="molecule type" value="Genomic_DNA"/>
</dbReference>
<keyword evidence="1" id="KW-0862">Zinc</keyword>
<evidence type="ECO:0000256" key="1">
    <source>
        <dbReference type="PROSITE-ProRule" id="PRU00047"/>
    </source>
</evidence>
<dbReference type="Pfam" id="PF00098">
    <property type="entry name" value="zf-CCHC"/>
    <property type="match status" value="1"/>
</dbReference>
<evidence type="ECO:0000256" key="3">
    <source>
        <dbReference type="SAM" id="MobiDB-lite"/>
    </source>
</evidence>